<keyword evidence="4" id="KW-0808">Transferase</keyword>
<dbReference type="CDD" id="cd11644">
    <property type="entry name" value="Precorrin-6Y-MT"/>
    <property type="match status" value="1"/>
</dbReference>
<dbReference type="CDD" id="cd02440">
    <property type="entry name" value="AdoMet_MTases"/>
    <property type="match status" value="1"/>
</dbReference>
<evidence type="ECO:0000313" key="7">
    <source>
        <dbReference type="EMBL" id="MFC0269508.1"/>
    </source>
</evidence>
<accession>A0ABV6G783</accession>
<keyword evidence="2" id="KW-0169">Cobalamin biosynthesis</keyword>
<dbReference type="NCBIfam" id="TIGR02469">
    <property type="entry name" value="CbiT"/>
    <property type="match status" value="1"/>
</dbReference>
<keyword evidence="8" id="KW-1185">Reference proteome</keyword>
<dbReference type="NCBIfam" id="TIGR02467">
    <property type="entry name" value="CbiE"/>
    <property type="match status" value="1"/>
</dbReference>
<evidence type="ECO:0000256" key="2">
    <source>
        <dbReference type="ARBA" id="ARBA00022573"/>
    </source>
</evidence>
<dbReference type="Gene3D" id="3.30.950.10">
    <property type="entry name" value="Methyltransferase, Cobalt-precorrin-4 Transmethylase, Domain 2"/>
    <property type="match status" value="1"/>
</dbReference>
<dbReference type="Gene3D" id="3.40.50.150">
    <property type="entry name" value="Vaccinia Virus protein VP39"/>
    <property type="match status" value="1"/>
</dbReference>
<dbReference type="SUPFAM" id="SSF53335">
    <property type="entry name" value="S-adenosyl-L-methionine-dependent methyltransferases"/>
    <property type="match status" value="1"/>
</dbReference>
<dbReference type="InterPro" id="IPR014777">
    <property type="entry name" value="4pyrrole_Mease_sub1"/>
</dbReference>
<comment type="caution">
    <text evidence="7">The sequence shown here is derived from an EMBL/GenBank/DDBJ whole genome shotgun (WGS) entry which is preliminary data.</text>
</comment>
<evidence type="ECO:0000256" key="5">
    <source>
        <dbReference type="ARBA" id="ARBA00022691"/>
    </source>
</evidence>
<dbReference type="PIRSF" id="PIRSF036428">
    <property type="entry name" value="CobL"/>
    <property type="match status" value="1"/>
</dbReference>
<dbReference type="InterPro" id="IPR050714">
    <property type="entry name" value="Cobalamin_biosynth_MTase"/>
</dbReference>
<name>A0ABV6G783_9GAMM</name>
<dbReference type="Gene3D" id="3.40.1010.10">
    <property type="entry name" value="Cobalt-precorrin-4 Transmethylase, Domain 1"/>
    <property type="match status" value="1"/>
</dbReference>
<dbReference type="Pfam" id="PF01135">
    <property type="entry name" value="PCMT"/>
    <property type="match status" value="1"/>
</dbReference>
<sequence length="449" mass="47535">MTGSGGVGHYYNRAAGGGWYHGGKYRIGKRVMESEERSTAAWLTLVGIGEDGVAGLGEAARAAVADAEFVFGGTRHLALATALIRGEAMAWPSPLHEGIERLLTLRGRRVCVLASGDPFHYGVGTTLAARIDAGEMRVLPACSSFALACARLGWAQQTTRLVSLHGRAFSALNASLHNGVRLLALTDGAESPPQIARLLAARGMGASRVTVLEALGGDSERLSHFTADELSATEMAFHALNTVAIEVVQGGGDAVGSLCPGRAETLFEHDGQITRRDVRAMTLGRLSPRPGERLWDVGAGAGSIAIEWLLSDERLAAVAIERDAERCARIQRNAERFGVPRLTVVEGEAPQALAGLEAPHAIFIGGGVSDMTLMARCFDALAPGGRLVANAVTLESELALGECQRLLGGELTRLSLEHTAPLGGMTGWTPSRTLTQWCWHKPHDFRGEA</sequence>
<gene>
    <name evidence="7" type="primary">cbiE</name>
    <name evidence="7" type="ORF">ACFFHW_16195</name>
</gene>
<dbReference type="EMBL" id="JBHLVX010000060">
    <property type="protein sequence ID" value="MFC0269508.1"/>
    <property type="molecule type" value="Genomic_DNA"/>
</dbReference>
<reference evidence="7 8" key="1">
    <citation type="submission" date="2024-09" db="EMBL/GenBank/DDBJ databases">
        <authorList>
            <person name="Sun Q."/>
            <person name="Mori K."/>
        </authorList>
    </citation>
    <scope>NUCLEOTIDE SEQUENCE [LARGE SCALE GENOMIC DNA]</scope>
    <source>
        <strain evidence="7 8">CCM 7415</strain>
    </source>
</reference>
<dbReference type="Pfam" id="PF00590">
    <property type="entry name" value="TP_methylase"/>
    <property type="match status" value="1"/>
</dbReference>
<dbReference type="SUPFAM" id="SSF53790">
    <property type="entry name" value="Tetrapyrrole methylase"/>
    <property type="match status" value="1"/>
</dbReference>
<dbReference type="PANTHER" id="PTHR43182">
    <property type="entry name" value="COBALT-PRECORRIN-6B C(15)-METHYLTRANSFERASE (DECARBOXYLATING)"/>
    <property type="match status" value="1"/>
</dbReference>
<dbReference type="InterPro" id="IPR000878">
    <property type="entry name" value="4pyrrol_Mease"/>
</dbReference>
<evidence type="ECO:0000256" key="3">
    <source>
        <dbReference type="ARBA" id="ARBA00022603"/>
    </source>
</evidence>
<evidence type="ECO:0000259" key="6">
    <source>
        <dbReference type="Pfam" id="PF00590"/>
    </source>
</evidence>
<organism evidence="7 8">
    <name type="scientific">Kushneria aurantia</name>
    <dbReference type="NCBI Taxonomy" id="504092"/>
    <lineage>
        <taxon>Bacteria</taxon>
        <taxon>Pseudomonadati</taxon>
        <taxon>Pseudomonadota</taxon>
        <taxon>Gammaproteobacteria</taxon>
        <taxon>Oceanospirillales</taxon>
        <taxon>Halomonadaceae</taxon>
        <taxon>Kushneria</taxon>
    </lineage>
</organism>
<protein>
    <submittedName>
        <fullName evidence="7">Precorrin-6y C5,15-methyltransferase (Decarboxylating) subunit CbiE</fullName>
    </submittedName>
</protein>
<comment type="pathway">
    <text evidence="1">Cofactor biosynthesis; adenosylcobalamin biosynthesis.</text>
</comment>
<dbReference type="InterPro" id="IPR014776">
    <property type="entry name" value="4pyrrole_Mease_sub2"/>
</dbReference>
<dbReference type="Proteomes" id="UP001589814">
    <property type="component" value="Unassembled WGS sequence"/>
</dbReference>
<dbReference type="InterPro" id="IPR014008">
    <property type="entry name" value="Cbl_synth_MTase_CbiT"/>
</dbReference>
<evidence type="ECO:0000313" key="8">
    <source>
        <dbReference type="Proteomes" id="UP001589814"/>
    </source>
</evidence>
<dbReference type="InterPro" id="IPR006365">
    <property type="entry name" value="Cbl_synth_CobL"/>
</dbReference>
<evidence type="ECO:0000256" key="1">
    <source>
        <dbReference type="ARBA" id="ARBA00004953"/>
    </source>
</evidence>
<keyword evidence="5" id="KW-0949">S-adenosyl-L-methionine</keyword>
<dbReference type="InterPro" id="IPR012818">
    <property type="entry name" value="CbiE"/>
</dbReference>
<evidence type="ECO:0000256" key="4">
    <source>
        <dbReference type="ARBA" id="ARBA00022679"/>
    </source>
</evidence>
<proteinExistence type="predicted"/>
<keyword evidence="3" id="KW-0489">Methyltransferase</keyword>
<dbReference type="PANTHER" id="PTHR43182:SF1">
    <property type="entry name" value="COBALT-PRECORRIN-7 C(5)-METHYLTRANSFERASE"/>
    <property type="match status" value="1"/>
</dbReference>
<dbReference type="InterPro" id="IPR035996">
    <property type="entry name" value="4pyrrol_Methylase_sf"/>
</dbReference>
<feature type="domain" description="Tetrapyrrole methylase" evidence="6">
    <location>
        <begin position="43"/>
        <end position="230"/>
    </location>
</feature>
<dbReference type="InterPro" id="IPR029063">
    <property type="entry name" value="SAM-dependent_MTases_sf"/>
</dbReference>